<dbReference type="InterPro" id="IPR058627">
    <property type="entry name" value="MdtA-like_C"/>
</dbReference>
<dbReference type="PANTHER" id="PTHR30469">
    <property type="entry name" value="MULTIDRUG RESISTANCE PROTEIN MDTA"/>
    <property type="match status" value="1"/>
</dbReference>
<organism evidence="5 6">
    <name type="scientific">Oceaniferula marina</name>
    <dbReference type="NCBI Taxonomy" id="2748318"/>
    <lineage>
        <taxon>Bacteria</taxon>
        <taxon>Pseudomonadati</taxon>
        <taxon>Verrucomicrobiota</taxon>
        <taxon>Verrucomicrobiia</taxon>
        <taxon>Verrucomicrobiales</taxon>
        <taxon>Verrucomicrobiaceae</taxon>
        <taxon>Oceaniferula</taxon>
    </lineage>
</organism>
<dbReference type="PANTHER" id="PTHR30469:SF12">
    <property type="entry name" value="MULTIDRUG RESISTANCE PROTEIN MDTA"/>
    <property type="match status" value="1"/>
</dbReference>
<dbReference type="EMBL" id="JACBAZ010000001">
    <property type="protein sequence ID" value="NWK54560.1"/>
    <property type="molecule type" value="Genomic_DNA"/>
</dbReference>
<keyword evidence="3" id="KW-0812">Transmembrane</keyword>
<evidence type="ECO:0000256" key="2">
    <source>
        <dbReference type="SAM" id="Coils"/>
    </source>
</evidence>
<feature type="transmembrane region" description="Helical" evidence="3">
    <location>
        <begin position="16"/>
        <end position="37"/>
    </location>
</feature>
<feature type="domain" description="Multidrug resistance protein MdtA-like C-terminal permuted SH3" evidence="4">
    <location>
        <begin position="332"/>
        <end position="378"/>
    </location>
</feature>
<accession>A0A851GIT7</accession>
<reference evidence="5 6" key="1">
    <citation type="submission" date="2020-07" db="EMBL/GenBank/DDBJ databases">
        <title>Roseicoccus Jingziensis gen. nov., sp. nov., isolated from coastal seawater.</title>
        <authorList>
            <person name="Feng X."/>
        </authorList>
    </citation>
    <scope>NUCLEOTIDE SEQUENCE [LARGE SCALE GENOMIC DNA]</scope>
    <source>
        <strain evidence="5 6">N1E253</strain>
    </source>
</reference>
<evidence type="ECO:0000313" key="5">
    <source>
        <dbReference type="EMBL" id="NWK54560.1"/>
    </source>
</evidence>
<dbReference type="GO" id="GO:1990281">
    <property type="term" value="C:efflux pump complex"/>
    <property type="evidence" value="ECO:0007669"/>
    <property type="project" value="TreeGrafter"/>
</dbReference>
<feature type="coiled-coil region" evidence="2">
    <location>
        <begin position="123"/>
        <end position="150"/>
    </location>
</feature>
<name>A0A851GIT7_9BACT</name>
<protein>
    <submittedName>
        <fullName evidence="5">Efflux RND transporter periplasmic adaptor subunit</fullName>
    </submittedName>
</protein>
<gene>
    <name evidence="5" type="ORF">HW115_02985</name>
</gene>
<keyword evidence="3" id="KW-1133">Transmembrane helix</keyword>
<keyword evidence="2" id="KW-0175">Coiled coil</keyword>
<dbReference type="GO" id="GO:0015562">
    <property type="term" value="F:efflux transmembrane transporter activity"/>
    <property type="evidence" value="ECO:0007669"/>
    <property type="project" value="TreeGrafter"/>
</dbReference>
<dbReference type="Pfam" id="PF25967">
    <property type="entry name" value="RND-MFP_C"/>
    <property type="match status" value="1"/>
</dbReference>
<keyword evidence="3" id="KW-0472">Membrane</keyword>
<comment type="caution">
    <text evidence="5">The sequence shown here is derived from an EMBL/GenBank/DDBJ whole genome shotgun (WGS) entry which is preliminary data.</text>
</comment>
<dbReference type="Gene3D" id="2.40.420.20">
    <property type="match status" value="1"/>
</dbReference>
<evidence type="ECO:0000313" key="6">
    <source>
        <dbReference type="Proteomes" id="UP000557872"/>
    </source>
</evidence>
<proteinExistence type="inferred from homology"/>
<dbReference type="Gene3D" id="2.40.50.100">
    <property type="match status" value="1"/>
</dbReference>
<evidence type="ECO:0000256" key="3">
    <source>
        <dbReference type="SAM" id="Phobius"/>
    </source>
</evidence>
<comment type="similarity">
    <text evidence="1">Belongs to the membrane fusion protein (MFP) (TC 8.A.1) family.</text>
</comment>
<keyword evidence="6" id="KW-1185">Reference proteome</keyword>
<dbReference type="Proteomes" id="UP000557872">
    <property type="component" value="Unassembled WGS sequence"/>
</dbReference>
<evidence type="ECO:0000259" key="4">
    <source>
        <dbReference type="Pfam" id="PF25967"/>
    </source>
</evidence>
<evidence type="ECO:0000256" key="1">
    <source>
        <dbReference type="ARBA" id="ARBA00009477"/>
    </source>
</evidence>
<dbReference type="SUPFAM" id="SSF111369">
    <property type="entry name" value="HlyD-like secretion proteins"/>
    <property type="match status" value="1"/>
</dbReference>
<dbReference type="NCBIfam" id="TIGR01730">
    <property type="entry name" value="RND_mfp"/>
    <property type="match status" value="1"/>
</dbReference>
<dbReference type="AlphaFoldDB" id="A0A851GIT7"/>
<dbReference type="InterPro" id="IPR006143">
    <property type="entry name" value="RND_pump_MFP"/>
</dbReference>
<sequence>MNVEKKEGKPKGRQMAVIKLLSVVGILVGGWLGMLWLQTHGPVASKEEVAGVVPTVRVVQVSFRNQQLYVSTQGRVVPRVRTQAAAEVMGRVVQVASSFKAGGTFKKGEVMLEMDGSDYVAALASAESALADAKLSLEREEARAAQARRDWAKLGRGEASDLVLGKPQIVSAKARVAAAEAGVDKAGRDVERTKLRAPYDCLVEMTYTDLGSYVAPGARLADVYSTDAFEVRVPVTLEEFGFLDQGDAGVVGAEVELQAKIGGQLRSWSGRIVRSEGQVDRNTMTMNQVVAVLPSPGEAPFELPPSGLFVQARIKGRVMPGVAELPRSALTQDHTLLLLDKEERLKVVNVDVSRTMKTTVLVKAGIEEGDLVIVSPIETPVVGMKLQRVSP</sequence>
<dbReference type="Gene3D" id="2.40.30.170">
    <property type="match status" value="1"/>
</dbReference>
<dbReference type="Gene3D" id="1.10.287.470">
    <property type="entry name" value="Helix hairpin bin"/>
    <property type="match status" value="1"/>
</dbReference>